<dbReference type="GO" id="GO:0005634">
    <property type="term" value="C:nucleus"/>
    <property type="evidence" value="ECO:0007669"/>
    <property type="project" value="TreeGrafter"/>
</dbReference>
<keyword evidence="3" id="KW-1185">Reference proteome</keyword>
<feature type="domain" description="MCM OB" evidence="1">
    <location>
        <begin position="344"/>
        <end position="402"/>
    </location>
</feature>
<dbReference type="EMBL" id="HG739223">
    <property type="protein sequence ID" value="CDP16881.1"/>
    <property type="molecule type" value="Genomic_DNA"/>
</dbReference>
<dbReference type="PANTHER" id="PTHR11630">
    <property type="entry name" value="DNA REPLICATION LICENSING FACTOR MCM FAMILY MEMBER"/>
    <property type="match status" value="1"/>
</dbReference>
<gene>
    <name evidence="2" type="ORF">GSCOC_T00019458001</name>
</gene>
<dbReference type="GO" id="GO:0005524">
    <property type="term" value="F:ATP binding"/>
    <property type="evidence" value="ECO:0007669"/>
    <property type="project" value="InterPro"/>
</dbReference>
<dbReference type="InterPro" id="IPR031327">
    <property type="entry name" value="MCM"/>
</dbReference>
<dbReference type="Gene3D" id="2.40.50.140">
    <property type="entry name" value="Nucleic acid-binding proteins"/>
    <property type="match status" value="1"/>
</dbReference>
<dbReference type="AlphaFoldDB" id="A0A068V8A5"/>
<name>A0A068V8A5_COFCA</name>
<dbReference type="InterPro" id="IPR012340">
    <property type="entry name" value="NA-bd_OB-fold"/>
</dbReference>
<sequence>MLLHACLGLNQAIEEDVLCELEEMERLCDIDDILSYRSAAEREIKDLLATSLSSRGSNGANLDMSLEDERPSNKPRGWLNWLSRGMLGAGGTDDSSQFSGVISDDAIKDIYEATKFRPAPSMNEDAAKADEVFLSSIKFNIHQFTFTLQSVRLGRAIAHLMLDSVSTECKIWERYTGITATINAVQLFNPFNNQVILMTKINTKENELDIEPSVSIQVEVLPRSCEVSSSVKVNLQPIEVKCDTRFLMDNLEFFYIFGNFKFQQERVKNDDGLCFLSLDFQLLKSICQIKELYGAMEENPKDALLCLSAAVHKVLMMKWDSNMMEEFVKINIRLHNYPESLIALKNLKAAYIDRLVSVHGTVVKVSTVRPLVRQMCFVCTKCGTNITCNFPDGKFSPPSICELLKNEHHEEGRVPRTVECELTEDLVDACIPGDIVTVTGIIRMINNYMDIGGGKVCHQLSMIDFLLLFRLVCTTPSLLQPPLFK</sequence>
<dbReference type="GO" id="GO:0003697">
    <property type="term" value="F:single-stranded DNA binding"/>
    <property type="evidence" value="ECO:0007669"/>
    <property type="project" value="TreeGrafter"/>
</dbReference>
<evidence type="ECO:0000313" key="3">
    <source>
        <dbReference type="Proteomes" id="UP000295252"/>
    </source>
</evidence>
<dbReference type="OrthoDB" id="422555at2759"/>
<evidence type="ECO:0000313" key="2">
    <source>
        <dbReference type="EMBL" id="CDP16881.1"/>
    </source>
</evidence>
<evidence type="ECO:0000259" key="1">
    <source>
        <dbReference type="Pfam" id="PF17207"/>
    </source>
</evidence>
<dbReference type="Proteomes" id="UP000295252">
    <property type="component" value="Chromosome III"/>
</dbReference>
<protein>
    <recommendedName>
        <fullName evidence="1">MCM OB domain-containing protein</fullName>
    </recommendedName>
</protein>
<dbReference type="Pfam" id="PF17207">
    <property type="entry name" value="MCM_OB"/>
    <property type="match status" value="2"/>
</dbReference>
<dbReference type="GO" id="GO:0042555">
    <property type="term" value="C:MCM complex"/>
    <property type="evidence" value="ECO:0007669"/>
    <property type="project" value="TreeGrafter"/>
</dbReference>
<reference evidence="3" key="1">
    <citation type="journal article" date="2014" name="Science">
        <title>The coffee genome provides insight into the convergent evolution of caffeine biosynthesis.</title>
        <authorList>
            <person name="Denoeud F."/>
            <person name="Carretero-Paulet L."/>
            <person name="Dereeper A."/>
            <person name="Droc G."/>
            <person name="Guyot R."/>
            <person name="Pietrella M."/>
            <person name="Zheng C."/>
            <person name="Alberti A."/>
            <person name="Anthony F."/>
            <person name="Aprea G."/>
            <person name="Aury J.M."/>
            <person name="Bento P."/>
            <person name="Bernard M."/>
            <person name="Bocs S."/>
            <person name="Campa C."/>
            <person name="Cenci A."/>
            <person name="Combes M.C."/>
            <person name="Crouzillat D."/>
            <person name="Da Silva C."/>
            <person name="Daddiego L."/>
            <person name="De Bellis F."/>
            <person name="Dussert S."/>
            <person name="Garsmeur O."/>
            <person name="Gayraud T."/>
            <person name="Guignon V."/>
            <person name="Jahn K."/>
            <person name="Jamilloux V."/>
            <person name="Joet T."/>
            <person name="Labadie K."/>
            <person name="Lan T."/>
            <person name="Leclercq J."/>
            <person name="Lepelley M."/>
            <person name="Leroy T."/>
            <person name="Li L.T."/>
            <person name="Librado P."/>
            <person name="Lopez L."/>
            <person name="Munoz A."/>
            <person name="Noel B."/>
            <person name="Pallavicini A."/>
            <person name="Perrotta G."/>
            <person name="Poncet V."/>
            <person name="Pot D."/>
            <person name="Priyono X."/>
            <person name="Rigoreau M."/>
            <person name="Rouard M."/>
            <person name="Rozas J."/>
            <person name="Tranchant-Dubreuil C."/>
            <person name="VanBuren R."/>
            <person name="Zhang Q."/>
            <person name="Andrade A.C."/>
            <person name="Argout X."/>
            <person name="Bertrand B."/>
            <person name="de Kochko A."/>
            <person name="Graziosi G."/>
            <person name="Henry R.J."/>
            <person name="Jayarama X."/>
            <person name="Ming R."/>
            <person name="Nagai C."/>
            <person name="Rounsley S."/>
            <person name="Sankoff D."/>
            <person name="Giuliano G."/>
            <person name="Albert V.A."/>
            <person name="Wincker P."/>
            <person name="Lashermes P."/>
        </authorList>
    </citation>
    <scope>NUCLEOTIDE SEQUENCE [LARGE SCALE GENOMIC DNA]</scope>
    <source>
        <strain evidence="3">cv. DH200-94</strain>
    </source>
</reference>
<dbReference type="GO" id="GO:0017116">
    <property type="term" value="F:single-stranded DNA helicase activity"/>
    <property type="evidence" value="ECO:0007669"/>
    <property type="project" value="TreeGrafter"/>
</dbReference>
<accession>A0A068V8A5</accession>
<dbReference type="STRING" id="49390.A0A068V8A5"/>
<dbReference type="Gramene" id="CDP16881">
    <property type="protein sequence ID" value="CDP16881"/>
    <property type="gene ID" value="GSCOC_T00019458001"/>
</dbReference>
<dbReference type="InParanoid" id="A0A068V8A5"/>
<dbReference type="SUPFAM" id="SSF50249">
    <property type="entry name" value="Nucleic acid-binding proteins"/>
    <property type="match status" value="1"/>
</dbReference>
<dbReference type="PANTHER" id="PTHR11630:SF47">
    <property type="entry name" value="DNA HELICASE MCM8"/>
    <property type="match status" value="1"/>
</dbReference>
<proteinExistence type="predicted"/>
<dbReference type="PhylomeDB" id="A0A068V8A5"/>
<organism evidence="2 3">
    <name type="scientific">Coffea canephora</name>
    <name type="common">Robusta coffee</name>
    <dbReference type="NCBI Taxonomy" id="49390"/>
    <lineage>
        <taxon>Eukaryota</taxon>
        <taxon>Viridiplantae</taxon>
        <taxon>Streptophyta</taxon>
        <taxon>Embryophyta</taxon>
        <taxon>Tracheophyta</taxon>
        <taxon>Spermatophyta</taxon>
        <taxon>Magnoliopsida</taxon>
        <taxon>eudicotyledons</taxon>
        <taxon>Gunneridae</taxon>
        <taxon>Pentapetalae</taxon>
        <taxon>asterids</taxon>
        <taxon>lamiids</taxon>
        <taxon>Gentianales</taxon>
        <taxon>Rubiaceae</taxon>
        <taxon>Ixoroideae</taxon>
        <taxon>Gardenieae complex</taxon>
        <taxon>Bertiereae - Coffeeae clade</taxon>
        <taxon>Coffeeae</taxon>
        <taxon>Coffea</taxon>
    </lineage>
</organism>
<dbReference type="InterPro" id="IPR033762">
    <property type="entry name" value="MCM_OB"/>
</dbReference>
<feature type="domain" description="MCM OB" evidence="1">
    <location>
        <begin position="407"/>
        <end position="445"/>
    </location>
</feature>